<evidence type="ECO:0000313" key="3">
    <source>
        <dbReference type="EMBL" id="PRO71455.1"/>
    </source>
</evidence>
<dbReference type="Pfam" id="PF00126">
    <property type="entry name" value="HTH_1"/>
    <property type="match status" value="1"/>
</dbReference>
<dbReference type="InterPro" id="IPR036390">
    <property type="entry name" value="WH_DNA-bd_sf"/>
</dbReference>
<proteinExistence type="inferred from homology"/>
<dbReference type="GO" id="GO:0006351">
    <property type="term" value="P:DNA-templated transcription"/>
    <property type="evidence" value="ECO:0007669"/>
    <property type="project" value="TreeGrafter"/>
</dbReference>
<dbReference type="SUPFAM" id="SSF46785">
    <property type="entry name" value="Winged helix' DNA-binding domain"/>
    <property type="match status" value="1"/>
</dbReference>
<name>A0A2S9V508_9ALTE</name>
<accession>A0A2S9V508</accession>
<dbReference type="Gene3D" id="3.40.190.10">
    <property type="entry name" value="Periplasmic binding protein-like II"/>
    <property type="match status" value="2"/>
</dbReference>
<evidence type="ECO:0000256" key="1">
    <source>
        <dbReference type="ARBA" id="ARBA00009437"/>
    </source>
</evidence>
<dbReference type="OrthoDB" id="5877876at2"/>
<dbReference type="GO" id="GO:0003700">
    <property type="term" value="F:DNA-binding transcription factor activity"/>
    <property type="evidence" value="ECO:0007669"/>
    <property type="project" value="InterPro"/>
</dbReference>
<comment type="similarity">
    <text evidence="1">Belongs to the LysR transcriptional regulatory family.</text>
</comment>
<dbReference type="InterPro" id="IPR036388">
    <property type="entry name" value="WH-like_DNA-bd_sf"/>
</dbReference>
<protein>
    <submittedName>
        <fullName evidence="3">LysR family transcriptional regulator</fullName>
    </submittedName>
</protein>
<dbReference type="RefSeq" id="WP_105936508.1">
    <property type="nucleotide sequence ID" value="NZ_PVNP01000205.1"/>
</dbReference>
<dbReference type="SUPFAM" id="SSF53850">
    <property type="entry name" value="Periplasmic binding protein-like II"/>
    <property type="match status" value="1"/>
</dbReference>
<keyword evidence="4" id="KW-1185">Reference proteome</keyword>
<dbReference type="InterPro" id="IPR058163">
    <property type="entry name" value="LysR-type_TF_proteobact-type"/>
</dbReference>
<gene>
    <name evidence="3" type="ORF">C6Y40_21800</name>
</gene>
<dbReference type="PANTHER" id="PTHR30537:SF26">
    <property type="entry name" value="GLYCINE CLEAVAGE SYSTEM TRANSCRIPTIONAL ACTIVATOR"/>
    <property type="match status" value="1"/>
</dbReference>
<feature type="domain" description="HTH lysR-type" evidence="2">
    <location>
        <begin position="3"/>
        <end position="60"/>
    </location>
</feature>
<dbReference type="PROSITE" id="PS50931">
    <property type="entry name" value="HTH_LYSR"/>
    <property type="match status" value="1"/>
</dbReference>
<dbReference type="PANTHER" id="PTHR30537">
    <property type="entry name" value="HTH-TYPE TRANSCRIPTIONAL REGULATOR"/>
    <property type="match status" value="1"/>
</dbReference>
<dbReference type="InterPro" id="IPR000847">
    <property type="entry name" value="LysR_HTH_N"/>
</dbReference>
<dbReference type="EMBL" id="PVNP01000205">
    <property type="protein sequence ID" value="PRO71455.1"/>
    <property type="molecule type" value="Genomic_DNA"/>
</dbReference>
<evidence type="ECO:0000259" key="2">
    <source>
        <dbReference type="PROSITE" id="PS50931"/>
    </source>
</evidence>
<dbReference type="GO" id="GO:0043565">
    <property type="term" value="F:sequence-specific DNA binding"/>
    <property type="evidence" value="ECO:0007669"/>
    <property type="project" value="TreeGrafter"/>
</dbReference>
<sequence>MQVSLPALKAFESAARLGSFKAAAAELSISPTAVSHHITNLEQRLNVSLFRRETRKVILTAPGRELAVATSQGFQTINTALEDISRNDKQIKVATTSSFAALALLPALQRYYEQYPHSKVNITSGEEINTDHFSLSVRLGALAEQADGDVLIRERFNLYGNARLTTQLDQTSPITIYTTRWKNSALPEVPLQAWLNHNDLSYRQFEVRYFDQELFGIQQALLENACVFCSTTLTRDYVKAGLLTESGYPPIDSALCYYIENKDSLITRHNVMFIEWLEELLKQH</sequence>
<organism evidence="3 4">
    <name type="scientific">Alteromonas alba</name>
    <dbReference type="NCBI Taxonomy" id="2079529"/>
    <lineage>
        <taxon>Bacteria</taxon>
        <taxon>Pseudomonadati</taxon>
        <taxon>Pseudomonadota</taxon>
        <taxon>Gammaproteobacteria</taxon>
        <taxon>Alteromonadales</taxon>
        <taxon>Alteromonadaceae</taxon>
        <taxon>Alteromonas/Salinimonas group</taxon>
        <taxon>Alteromonas</taxon>
    </lineage>
</organism>
<dbReference type="PRINTS" id="PR00039">
    <property type="entry name" value="HTHLYSR"/>
</dbReference>
<dbReference type="Proteomes" id="UP000238949">
    <property type="component" value="Unassembled WGS sequence"/>
</dbReference>
<comment type="caution">
    <text evidence="3">The sequence shown here is derived from an EMBL/GenBank/DDBJ whole genome shotgun (WGS) entry which is preliminary data.</text>
</comment>
<dbReference type="AlphaFoldDB" id="A0A2S9V508"/>
<reference evidence="4" key="1">
    <citation type="journal article" date="2020" name="Int. J. Syst. Evol. Microbiol.">
        <title>Alteromonas alba sp. nov., a marine bacterium isolated from the seawater of the West Pacific Ocean.</title>
        <authorList>
            <person name="Sun C."/>
            <person name="Wu Y.-H."/>
            <person name="Xamxidin M."/>
            <person name="Cheng H."/>
            <person name="Xu X.-W."/>
        </authorList>
    </citation>
    <scope>NUCLEOTIDE SEQUENCE [LARGE SCALE GENOMIC DNA]</scope>
    <source>
        <strain evidence="4">190</strain>
    </source>
</reference>
<dbReference type="Gene3D" id="1.10.10.10">
    <property type="entry name" value="Winged helix-like DNA-binding domain superfamily/Winged helix DNA-binding domain"/>
    <property type="match status" value="1"/>
</dbReference>
<evidence type="ECO:0000313" key="4">
    <source>
        <dbReference type="Proteomes" id="UP000238949"/>
    </source>
</evidence>